<organism evidence="2">
    <name type="scientific">Aphanomyces stellatus</name>
    <dbReference type="NCBI Taxonomy" id="120398"/>
    <lineage>
        <taxon>Eukaryota</taxon>
        <taxon>Sar</taxon>
        <taxon>Stramenopiles</taxon>
        <taxon>Oomycota</taxon>
        <taxon>Saprolegniomycetes</taxon>
        <taxon>Saprolegniales</taxon>
        <taxon>Verrucalvaceae</taxon>
        <taxon>Aphanomyces</taxon>
    </lineage>
</organism>
<feature type="domain" description="C2" evidence="1">
    <location>
        <begin position="31"/>
        <end position="147"/>
    </location>
</feature>
<feature type="non-terminal residue" evidence="2">
    <location>
        <position position="1"/>
    </location>
</feature>
<dbReference type="PANTHER" id="PTHR47052">
    <property type="entry name" value="CONSERVED SERINE PROLINE-RICH PROTEIN (AFU_ORTHOLOGUE AFUA_2G01790)"/>
    <property type="match status" value="1"/>
</dbReference>
<reference evidence="2" key="1">
    <citation type="submission" date="2019-06" db="EMBL/GenBank/DDBJ databases">
        <title>Genomics analysis of Aphanomyces spp. identifies a new class of oomycete effector associated with host adaptation.</title>
        <authorList>
            <person name="Gaulin E."/>
        </authorList>
    </citation>
    <scope>NUCLEOTIDE SEQUENCE</scope>
    <source>
        <strain evidence="2">CBS 578.67</strain>
    </source>
</reference>
<comment type="caution">
    <text evidence="2">The sequence shown here is derived from an EMBL/GenBank/DDBJ whole genome shotgun (WGS) entry which is preliminary data.</text>
</comment>
<dbReference type="InterPro" id="IPR052981">
    <property type="entry name" value="Ingression_C2_domain"/>
</dbReference>
<evidence type="ECO:0000259" key="1">
    <source>
        <dbReference type="PROSITE" id="PS50004"/>
    </source>
</evidence>
<feature type="non-terminal residue" evidence="2">
    <location>
        <position position="148"/>
    </location>
</feature>
<dbReference type="AlphaFoldDB" id="A0A6A4Z7V4"/>
<protein>
    <recommendedName>
        <fullName evidence="1">C2 domain-containing protein</fullName>
    </recommendedName>
</protein>
<sequence length="148" mass="16050">YPVNHGNKQRGEILLAVQLVEVSAASAAAVAPPQSSSTSSGGGKGKTFELSVRVKAGKDLYDVEMFGKQDPFCKVTIGDKTFQTRVHQDGGRNPKWDEAFVFCLPNPHLDQLTVQIEDSGMIANSIIGTCQLPVSIWTSGRAVEQWYP</sequence>
<dbReference type="Gene3D" id="2.60.40.150">
    <property type="entry name" value="C2 domain"/>
    <property type="match status" value="1"/>
</dbReference>
<dbReference type="CDD" id="cd00030">
    <property type="entry name" value="C2"/>
    <property type="match status" value="1"/>
</dbReference>
<evidence type="ECO:0000313" key="2">
    <source>
        <dbReference type="EMBL" id="KAF0706213.1"/>
    </source>
</evidence>
<dbReference type="PANTHER" id="PTHR47052:SF3">
    <property type="entry name" value="INGRESSION PROTEIN 1"/>
    <property type="match status" value="1"/>
</dbReference>
<dbReference type="PROSITE" id="PS50004">
    <property type="entry name" value="C2"/>
    <property type="match status" value="1"/>
</dbReference>
<name>A0A6A4Z7V4_9STRA</name>
<dbReference type="InterPro" id="IPR000008">
    <property type="entry name" value="C2_dom"/>
</dbReference>
<proteinExistence type="predicted"/>
<accession>A0A6A4Z7V4</accession>
<gene>
    <name evidence="2" type="ORF">As57867_006770</name>
</gene>
<dbReference type="InterPro" id="IPR035892">
    <property type="entry name" value="C2_domain_sf"/>
</dbReference>
<dbReference type="Pfam" id="PF00168">
    <property type="entry name" value="C2"/>
    <property type="match status" value="1"/>
</dbReference>
<dbReference type="SMART" id="SM00239">
    <property type="entry name" value="C2"/>
    <property type="match status" value="1"/>
</dbReference>
<dbReference type="EMBL" id="VJMH01003336">
    <property type="protein sequence ID" value="KAF0706213.1"/>
    <property type="molecule type" value="Genomic_DNA"/>
</dbReference>
<dbReference type="SUPFAM" id="SSF49562">
    <property type="entry name" value="C2 domain (Calcium/lipid-binding domain, CaLB)"/>
    <property type="match status" value="1"/>
</dbReference>
<dbReference type="OrthoDB" id="270970at2759"/>